<dbReference type="Proteomes" id="UP000287144">
    <property type="component" value="Unassembled WGS sequence"/>
</dbReference>
<sequence length="247" mass="27316">MAEIFGATAAATGIIGQSLNLIRRVTTTINQYKDHDKRLECIYNDLSGIIDIIKLVEDLEPLRTIGVSNALTNMHEHAEKLDRHVQSLKEKHGTRSQARQMMNQLMDGAQDLEDTKKMVDELTALKATLILEIQVVHIRLFVEKGQAEQNDSSCTYVLNSGFLRRVNQAVEQKLGKGNGLRIAEVLQGKTLDDKGMISLTKEQYEDLASLPLGEDDANSQPGPIRVAENTCDNQAVQVNGHAAKASR</sequence>
<evidence type="ECO:0000313" key="3">
    <source>
        <dbReference type="Proteomes" id="UP000287144"/>
    </source>
</evidence>
<organism evidence="2 3">
    <name type="scientific">Fusarium oligoseptatum</name>
    <dbReference type="NCBI Taxonomy" id="2604345"/>
    <lineage>
        <taxon>Eukaryota</taxon>
        <taxon>Fungi</taxon>
        <taxon>Dikarya</taxon>
        <taxon>Ascomycota</taxon>
        <taxon>Pezizomycotina</taxon>
        <taxon>Sordariomycetes</taxon>
        <taxon>Hypocreomycetidae</taxon>
        <taxon>Hypocreales</taxon>
        <taxon>Nectriaceae</taxon>
        <taxon>Fusarium</taxon>
        <taxon>Fusarium solani species complex</taxon>
    </lineage>
</organism>
<evidence type="ECO:0000256" key="1">
    <source>
        <dbReference type="SAM" id="Coils"/>
    </source>
</evidence>
<reference evidence="2 3" key="1">
    <citation type="submission" date="2017-06" db="EMBL/GenBank/DDBJ databases">
        <title>Comparative genomic analysis of Ambrosia Fusariam Clade fungi.</title>
        <authorList>
            <person name="Stajich J.E."/>
            <person name="Carrillo J."/>
            <person name="Kijimoto T."/>
            <person name="Eskalen A."/>
            <person name="O'Donnell K."/>
            <person name="Kasson M."/>
        </authorList>
    </citation>
    <scope>NUCLEOTIDE SEQUENCE [LARGE SCALE GENOMIC DNA]</scope>
    <source>
        <strain evidence="2 3">NRRL62579</strain>
    </source>
</reference>
<dbReference type="AlphaFoldDB" id="A0A428UB18"/>
<evidence type="ECO:0008006" key="4">
    <source>
        <dbReference type="Google" id="ProtNLM"/>
    </source>
</evidence>
<gene>
    <name evidence="2" type="ORF">CEP52_003019</name>
</gene>
<name>A0A428UB18_9HYPO</name>
<dbReference type="EMBL" id="NKCK01000018">
    <property type="protein sequence ID" value="RSM11404.1"/>
    <property type="molecule type" value="Genomic_DNA"/>
</dbReference>
<proteinExistence type="predicted"/>
<feature type="coiled-coil region" evidence="1">
    <location>
        <begin position="71"/>
        <end position="115"/>
    </location>
</feature>
<protein>
    <recommendedName>
        <fullName evidence="4">Fungal N-terminal domain-containing protein</fullName>
    </recommendedName>
</protein>
<keyword evidence="3" id="KW-1185">Reference proteome</keyword>
<keyword evidence="1" id="KW-0175">Coiled coil</keyword>
<comment type="caution">
    <text evidence="2">The sequence shown here is derived from an EMBL/GenBank/DDBJ whole genome shotgun (WGS) entry which is preliminary data.</text>
</comment>
<accession>A0A428UB18</accession>
<evidence type="ECO:0000313" key="2">
    <source>
        <dbReference type="EMBL" id="RSM11404.1"/>
    </source>
</evidence>